<feature type="compositionally biased region" description="Basic and acidic residues" evidence="2">
    <location>
        <begin position="77"/>
        <end position="98"/>
    </location>
</feature>
<dbReference type="PROSITE" id="PS50003">
    <property type="entry name" value="PH_DOMAIN"/>
    <property type="match status" value="1"/>
</dbReference>
<dbReference type="InterPro" id="IPR011993">
    <property type="entry name" value="PH-like_dom_sf"/>
</dbReference>
<dbReference type="PANTHER" id="PTHR17271">
    <property type="entry name" value="PLECKSTRIN HOMOLOGY PH DOMAIN-CONTAINING PROTEIN"/>
    <property type="match status" value="1"/>
</dbReference>
<feature type="domain" description="PH" evidence="3">
    <location>
        <begin position="128"/>
        <end position="224"/>
    </location>
</feature>
<reference evidence="4" key="1">
    <citation type="submission" date="2016-05" db="EMBL/GenBank/DDBJ databases">
        <authorList>
            <person name="Lavstsen T."/>
            <person name="Jespersen J.S."/>
        </authorList>
    </citation>
    <scope>NUCLEOTIDE SEQUENCE</scope>
    <source>
        <tissue evidence="4">Brain</tissue>
    </source>
</reference>
<protein>
    <submittedName>
        <fullName evidence="4">TRIO and F-actin binding protein</fullName>
    </submittedName>
</protein>
<dbReference type="Pfam" id="PF00169">
    <property type="entry name" value="PH"/>
    <property type="match status" value="1"/>
</dbReference>
<dbReference type="InterPro" id="IPR001849">
    <property type="entry name" value="PH_domain"/>
</dbReference>
<dbReference type="InterPro" id="IPR052223">
    <property type="entry name" value="Actin_Cytoskeleton_Reg"/>
</dbReference>
<feature type="region of interest" description="Disordered" evidence="2">
    <location>
        <begin position="227"/>
        <end position="305"/>
    </location>
</feature>
<proteinExistence type="predicted"/>
<feature type="coiled-coil region" evidence="1">
    <location>
        <begin position="577"/>
        <end position="667"/>
    </location>
</feature>
<accession>A0A1A8U1X6</accession>
<dbReference type="PANTHER" id="PTHR17271:SF14">
    <property type="entry name" value="TRIO AND F-ACTIN-BINDING PROTEIN-LIKE ISOFORM X1"/>
    <property type="match status" value="1"/>
</dbReference>
<dbReference type="Gene3D" id="2.30.29.30">
    <property type="entry name" value="Pleckstrin-homology domain (PH domain)/Phosphotyrosine-binding domain (PTB)"/>
    <property type="match status" value="1"/>
</dbReference>
<dbReference type="AlphaFoldDB" id="A0A1A8U1X6"/>
<sequence>MEALLISEPKKAPVEPEEVGMTMEDYIMLADIPKIQVEPEEEFPGLRRRNESPSPCREQRSRTYRYPDETDVYGPRPESDSRRRGRERGRDRRERCRDSAASLHAQSSDDQRGKHRCVRVKERALAERPQTQGWMSRLDEQGKWRKHWFVLADTSLKFYRDSEAEESDDLDGEIDLASCVDVSDWDVDKNYGLQIRTRGAVFTLSAITSRIRRNWVKLLKQTIHVRRLQSDSSSEKENSRRLSSSQPSRQFTCKDSGYDPATATDYTSGASSSHQDHRRQTTDGDLSPDLSLGSQREEGEGWDREQAKRLEERNKWFEEEVHPCEMGSRWDSMELKKGSVHGPAIETEDSDVNRKWAELETLSFRDMCAQSFIGPQAYQSCSLQVSESPVGPQSFPHSSEEAERSVPGPQTFSCDSQKDSLVVNGAQSPQMTTADVLQKGQVENIKQEHAAMEMDVESPCGPGAPCRAKLQAMEAAHQKTLRELQEKHVREKKELEEQRDQMLQERSQAACKAIEALKTAHREEVEKVRRLSGGEALMDSSHGGHMPQADVLHGELNVLSENFFQKCQELNRAEQSSKNRDVELELKQRDLEQLQRENKELKNKLAEEISRMRYFLTGQRSDVGPVCKAEDSASGLEVTLKAKENEVQYLKKEVSCLQNEVQSLTKEKELAYKLYKEAYVELSNMKGRSQLEKSSLNEHLKLTNAALQEATRQT</sequence>
<feature type="region of interest" description="Disordered" evidence="2">
    <location>
        <begin position="38"/>
        <end position="116"/>
    </location>
</feature>
<dbReference type="SUPFAM" id="SSF50729">
    <property type="entry name" value="PH domain-like"/>
    <property type="match status" value="1"/>
</dbReference>
<feature type="compositionally biased region" description="Low complexity" evidence="2">
    <location>
        <begin position="241"/>
        <end position="250"/>
    </location>
</feature>
<name>A0A1A8U1X6_NOTFU</name>
<evidence type="ECO:0000313" key="4">
    <source>
        <dbReference type="EMBL" id="SBS41372.1"/>
    </source>
</evidence>
<feature type="compositionally biased region" description="Polar residues" evidence="2">
    <location>
        <begin position="264"/>
        <end position="273"/>
    </location>
</feature>
<organism evidence="4">
    <name type="scientific">Nothobranchius furzeri</name>
    <name type="common">Turquoise killifish</name>
    <dbReference type="NCBI Taxonomy" id="105023"/>
    <lineage>
        <taxon>Eukaryota</taxon>
        <taxon>Metazoa</taxon>
        <taxon>Chordata</taxon>
        <taxon>Craniata</taxon>
        <taxon>Vertebrata</taxon>
        <taxon>Euteleostomi</taxon>
        <taxon>Actinopterygii</taxon>
        <taxon>Neopterygii</taxon>
        <taxon>Teleostei</taxon>
        <taxon>Neoteleostei</taxon>
        <taxon>Acanthomorphata</taxon>
        <taxon>Ovalentaria</taxon>
        <taxon>Atherinomorphae</taxon>
        <taxon>Cyprinodontiformes</taxon>
        <taxon>Nothobranchiidae</taxon>
        <taxon>Nothobranchius</taxon>
    </lineage>
</organism>
<evidence type="ECO:0000259" key="3">
    <source>
        <dbReference type="PROSITE" id="PS50003"/>
    </source>
</evidence>
<feature type="coiled-coil region" evidence="1">
    <location>
        <begin position="467"/>
        <end position="512"/>
    </location>
</feature>
<feature type="compositionally biased region" description="Basic and acidic residues" evidence="2">
    <location>
        <begin position="44"/>
        <end position="68"/>
    </location>
</feature>
<feature type="compositionally biased region" description="Basic and acidic residues" evidence="2">
    <location>
        <begin position="295"/>
        <end position="305"/>
    </location>
</feature>
<dbReference type="GO" id="GO:1900026">
    <property type="term" value="P:positive regulation of substrate adhesion-dependent cell spreading"/>
    <property type="evidence" value="ECO:0007669"/>
    <property type="project" value="TreeGrafter"/>
</dbReference>
<dbReference type="GO" id="GO:0015629">
    <property type="term" value="C:actin cytoskeleton"/>
    <property type="evidence" value="ECO:0007669"/>
    <property type="project" value="TreeGrafter"/>
</dbReference>
<evidence type="ECO:0000256" key="1">
    <source>
        <dbReference type="SAM" id="Coils"/>
    </source>
</evidence>
<keyword evidence="1" id="KW-0175">Coiled coil</keyword>
<dbReference type="SMART" id="SM00233">
    <property type="entry name" value="PH"/>
    <property type="match status" value="1"/>
</dbReference>
<evidence type="ECO:0000256" key="2">
    <source>
        <dbReference type="SAM" id="MobiDB-lite"/>
    </source>
</evidence>
<feature type="region of interest" description="Disordered" evidence="2">
    <location>
        <begin position="386"/>
        <end position="411"/>
    </location>
</feature>
<dbReference type="GO" id="GO:0051015">
    <property type="term" value="F:actin filament binding"/>
    <property type="evidence" value="ECO:0007669"/>
    <property type="project" value="TreeGrafter"/>
</dbReference>
<dbReference type="EMBL" id="HAEJ01000915">
    <property type="protein sequence ID" value="SBS41372.1"/>
    <property type="molecule type" value="Transcribed_RNA"/>
</dbReference>
<gene>
    <name evidence="4" type="primary">TRIOBP</name>
</gene>
<reference evidence="4" key="2">
    <citation type="submission" date="2016-06" db="EMBL/GenBank/DDBJ databases">
        <title>The genome of a short-lived fish provides insights into sex chromosome evolution and the genetic control of aging.</title>
        <authorList>
            <person name="Reichwald K."/>
            <person name="Felder M."/>
            <person name="Petzold A."/>
            <person name="Koch P."/>
            <person name="Groth M."/>
            <person name="Platzer M."/>
        </authorList>
    </citation>
    <scope>NUCLEOTIDE SEQUENCE</scope>
    <source>
        <tissue evidence="4">Brain</tissue>
    </source>
</reference>